<dbReference type="STRING" id="446471.Xcel_0539"/>
<sequence>MTTMARYYDDEASSDVFRSVLPTLASLITAEYAADMAESGEWQEAVEFYLVVAARENIAVPADVIDQVRTVGADLIPAGLTVAQAA</sequence>
<dbReference type="AlphaFoldDB" id="D1BW75"/>
<name>D1BW75_XYLCX</name>
<proteinExistence type="predicted"/>
<protein>
    <submittedName>
        <fullName evidence="1">Uncharacterized protein</fullName>
    </submittedName>
</protein>
<dbReference type="HOGENOM" id="CLU_2497140_0_0_11"/>
<accession>D1BW75</accession>
<reference evidence="1 2" key="2">
    <citation type="journal article" date="2010" name="Stand. Genomic Sci.">
        <title>Complete genome sequence of Xylanimonas cellulosilytica type strain (XIL07).</title>
        <authorList>
            <person name="Foster B."/>
            <person name="Pukall R."/>
            <person name="Abt B."/>
            <person name="Nolan M."/>
            <person name="Glavina Del Rio T."/>
            <person name="Chen F."/>
            <person name="Lucas S."/>
            <person name="Tice H."/>
            <person name="Pitluck S."/>
            <person name="Cheng J.-F."/>
            <person name="Chertkov O."/>
            <person name="Brettin T."/>
            <person name="Han C."/>
            <person name="Detter J.C."/>
            <person name="Bruce D."/>
            <person name="Goodwin L."/>
            <person name="Ivanova N."/>
            <person name="Mavromatis K."/>
            <person name="Pati A."/>
            <person name="Mikhailova N."/>
            <person name="Chen A."/>
            <person name="Palaniappan K."/>
            <person name="Land M."/>
            <person name="Hauser L."/>
            <person name="Chang Y.-J."/>
            <person name="Jeffries C.D."/>
            <person name="Chain P."/>
            <person name="Rohde M."/>
            <person name="Goeker M."/>
            <person name="Bristow J."/>
            <person name="Eisen J.A."/>
            <person name="Markowitz V."/>
            <person name="Hugenholtz P."/>
            <person name="Kyrpides N.C."/>
            <person name="Klenk H.-P."/>
            <person name="Lapidus A."/>
        </authorList>
    </citation>
    <scope>NUCLEOTIDE SEQUENCE [LARGE SCALE GENOMIC DNA]</scope>
    <source>
        <strain evidence="2">DSM 15894 / CECT 5975 / LMG 20990 / XIL07</strain>
    </source>
</reference>
<dbReference type="Proteomes" id="UP000002255">
    <property type="component" value="Chromosome"/>
</dbReference>
<gene>
    <name evidence="1" type="ordered locus">Xcel_0539</name>
</gene>
<keyword evidence="2" id="KW-1185">Reference proteome</keyword>
<dbReference type="KEGG" id="xce:Xcel_0539"/>
<evidence type="ECO:0000313" key="1">
    <source>
        <dbReference type="EMBL" id="ACZ29578.1"/>
    </source>
</evidence>
<evidence type="ECO:0000313" key="2">
    <source>
        <dbReference type="Proteomes" id="UP000002255"/>
    </source>
</evidence>
<reference evidence="2" key="1">
    <citation type="submission" date="2009-11" db="EMBL/GenBank/DDBJ databases">
        <title>The complete chromosome of Xylanimonas cellulosilytica DSM 15894.</title>
        <authorList>
            <consortium name="US DOE Joint Genome Institute (JGI-PGF)"/>
            <person name="Lucas S."/>
            <person name="Copeland A."/>
            <person name="Lapidus A."/>
            <person name="Glavina del Rio T."/>
            <person name="Dalin E."/>
            <person name="Tice H."/>
            <person name="Bruce D."/>
            <person name="Goodwin L."/>
            <person name="Pitluck S."/>
            <person name="Kyrpides N."/>
            <person name="Mavromatis K."/>
            <person name="Ivanova N."/>
            <person name="Mikhailova N."/>
            <person name="Foster B."/>
            <person name="Clum A."/>
            <person name="Brettin T."/>
            <person name="Detter J.C."/>
            <person name="Han C."/>
            <person name="Larimer F."/>
            <person name="Land M."/>
            <person name="Hauser L."/>
            <person name="Markowitz V."/>
            <person name="Cheng J.F."/>
            <person name="Hugenholtz P."/>
            <person name="Woyke T."/>
            <person name="Wu D."/>
            <person name="Gehrich-Schroeter G."/>
            <person name="Schneider S."/>
            <person name="Pukall S.R."/>
            <person name="Klenk H.P."/>
            <person name="Eisen J.A."/>
        </authorList>
    </citation>
    <scope>NUCLEOTIDE SEQUENCE [LARGE SCALE GENOMIC DNA]</scope>
    <source>
        <strain evidence="2">DSM 15894 / CECT 5975 / LMG 20990 / XIL07</strain>
    </source>
</reference>
<dbReference type="EMBL" id="CP001821">
    <property type="protein sequence ID" value="ACZ29578.1"/>
    <property type="molecule type" value="Genomic_DNA"/>
</dbReference>
<organism evidence="1 2">
    <name type="scientific">Xylanimonas cellulosilytica (strain DSM 15894 / JCM 12276 / CECT 5975 / KCTC 9989 / LMG 20990 / NBRC 107835 / XIL07)</name>
    <dbReference type="NCBI Taxonomy" id="446471"/>
    <lineage>
        <taxon>Bacteria</taxon>
        <taxon>Bacillati</taxon>
        <taxon>Actinomycetota</taxon>
        <taxon>Actinomycetes</taxon>
        <taxon>Micrococcales</taxon>
        <taxon>Promicromonosporaceae</taxon>
        <taxon>Xylanimonas</taxon>
    </lineage>
</organism>